<feature type="region of interest" description="Disordered" evidence="1">
    <location>
        <begin position="407"/>
        <end position="432"/>
    </location>
</feature>
<dbReference type="GO" id="GO:0071944">
    <property type="term" value="C:cell periphery"/>
    <property type="evidence" value="ECO:0000318"/>
    <property type="project" value="GO_Central"/>
</dbReference>
<dbReference type="GO" id="GO:0046513">
    <property type="term" value="P:ceramide biosynthetic process"/>
    <property type="evidence" value="ECO:0000318"/>
    <property type="project" value="GO_Central"/>
</dbReference>
<evidence type="ECO:0000313" key="2">
    <source>
        <dbReference type="EMBL" id="PNW73133.1"/>
    </source>
</evidence>
<dbReference type="AlphaFoldDB" id="A0A2K3CXY6"/>
<dbReference type="SUPFAM" id="SSF48403">
    <property type="entry name" value="Ankyrin repeat"/>
    <property type="match status" value="1"/>
</dbReference>
<feature type="region of interest" description="Disordered" evidence="1">
    <location>
        <begin position="300"/>
        <end position="319"/>
    </location>
</feature>
<dbReference type="PANTHER" id="PTHR12393">
    <property type="entry name" value="SPHINGOMYELIN PHOSPHODIESTERASE RELATED"/>
    <property type="match status" value="1"/>
</dbReference>
<reference evidence="2 3" key="1">
    <citation type="journal article" date="2007" name="Science">
        <title>The Chlamydomonas genome reveals the evolution of key animal and plant functions.</title>
        <authorList>
            <person name="Merchant S.S."/>
            <person name="Prochnik S.E."/>
            <person name="Vallon O."/>
            <person name="Harris E.H."/>
            <person name="Karpowicz S.J."/>
            <person name="Witman G.B."/>
            <person name="Terry A."/>
            <person name="Salamov A."/>
            <person name="Fritz-Laylin L.K."/>
            <person name="Marechal-Drouard L."/>
            <person name="Marshall W.F."/>
            <person name="Qu L.H."/>
            <person name="Nelson D.R."/>
            <person name="Sanderfoot A.A."/>
            <person name="Spalding M.H."/>
            <person name="Kapitonov V.V."/>
            <person name="Ren Q."/>
            <person name="Ferris P."/>
            <person name="Lindquist E."/>
            <person name="Shapiro H."/>
            <person name="Lucas S.M."/>
            <person name="Grimwood J."/>
            <person name="Schmutz J."/>
            <person name="Cardol P."/>
            <person name="Cerutti H."/>
            <person name="Chanfreau G."/>
            <person name="Chen C.L."/>
            <person name="Cognat V."/>
            <person name="Croft M.T."/>
            <person name="Dent R."/>
            <person name="Dutcher S."/>
            <person name="Fernandez E."/>
            <person name="Fukuzawa H."/>
            <person name="Gonzalez-Ballester D."/>
            <person name="Gonzalez-Halphen D."/>
            <person name="Hallmann A."/>
            <person name="Hanikenne M."/>
            <person name="Hippler M."/>
            <person name="Inwood W."/>
            <person name="Jabbari K."/>
            <person name="Kalanon M."/>
            <person name="Kuras R."/>
            <person name="Lefebvre P.A."/>
            <person name="Lemaire S.D."/>
            <person name="Lobanov A.V."/>
            <person name="Lohr M."/>
            <person name="Manuell A."/>
            <person name="Meier I."/>
            <person name="Mets L."/>
            <person name="Mittag M."/>
            <person name="Mittelmeier T."/>
            <person name="Moroney J.V."/>
            <person name="Moseley J."/>
            <person name="Napoli C."/>
            <person name="Nedelcu A.M."/>
            <person name="Niyogi K."/>
            <person name="Novoselov S.V."/>
            <person name="Paulsen I.T."/>
            <person name="Pazour G."/>
            <person name="Purton S."/>
            <person name="Ral J.P."/>
            <person name="Riano-Pachon D.M."/>
            <person name="Riekhof W."/>
            <person name="Rymarquis L."/>
            <person name="Schroda M."/>
            <person name="Stern D."/>
            <person name="Umen J."/>
            <person name="Willows R."/>
            <person name="Wilson N."/>
            <person name="Zimmer S.L."/>
            <person name="Allmer J."/>
            <person name="Balk J."/>
            <person name="Bisova K."/>
            <person name="Chen C.J."/>
            <person name="Elias M."/>
            <person name="Gendler K."/>
            <person name="Hauser C."/>
            <person name="Lamb M.R."/>
            <person name="Ledford H."/>
            <person name="Long J.C."/>
            <person name="Minagawa J."/>
            <person name="Page M.D."/>
            <person name="Pan J."/>
            <person name="Pootakham W."/>
            <person name="Roje S."/>
            <person name="Rose A."/>
            <person name="Stahlberg E."/>
            <person name="Terauchi A.M."/>
            <person name="Yang P."/>
            <person name="Ball S."/>
            <person name="Bowler C."/>
            <person name="Dieckmann C.L."/>
            <person name="Gladyshev V.N."/>
            <person name="Green P."/>
            <person name="Jorgensen R."/>
            <person name="Mayfield S."/>
            <person name="Mueller-Roeber B."/>
            <person name="Rajamani S."/>
            <person name="Sayre R.T."/>
            <person name="Brokstein P."/>
            <person name="Dubchak I."/>
            <person name="Goodstein D."/>
            <person name="Hornick L."/>
            <person name="Huang Y.W."/>
            <person name="Jhaveri J."/>
            <person name="Luo Y."/>
            <person name="Martinez D."/>
            <person name="Ngau W.C."/>
            <person name="Otillar B."/>
            <person name="Poliakov A."/>
            <person name="Porter A."/>
            <person name="Szajkowski L."/>
            <person name="Werner G."/>
            <person name="Zhou K."/>
            <person name="Grigoriev I.V."/>
            <person name="Rokhsar D.S."/>
            <person name="Grossman A.R."/>
        </authorList>
    </citation>
    <scope>NUCLEOTIDE SEQUENCE [LARGE SCALE GENOMIC DNA]</scope>
    <source>
        <strain evidence="3">CC-503</strain>
    </source>
</reference>
<dbReference type="GO" id="GO:0016020">
    <property type="term" value="C:membrane"/>
    <property type="evidence" value="ECO:0000318"/>
    <property type="project" value="GO_Central"/>
</dbReference>
<proteinExistence type="predicted"/>
<dbReference type="RefSeq" id="XP_042916839.1">
    <property type="nucleotide sequence ID" value="XM_043070166.1"/>
</dbReference>
<keyword evidence="3" id="KW-1185">Reference proteome</keyword>
<dbReference type="OrthoDB" id="63514at2759"/>
<sequence length="691" mass="74770">MEAQLFEAKHQAAAASAGSSAAGSDAPAPADSWSRLSPAAVRHVAALLHPDDATSFALVNRSTAATLHLGLPRRYRNGPNFMAPDEDWLEPHRAQQPWPEAAFAAQWGRPEPWRSLSLPQRRRLLCLAASSGHAASWHVARAHCGCAMDTEVLAAAAAAGHVDACKLLLLPKGVAPTKGVVTAAAWAGQQPALELLLDAGADDLLQAAATGACMGGHARLITWLRQERGHELSTQDNDGYDCDIVRNVWPQTGYVETSARWGHVALVRQLMATFPLVYGVPADALGAEALWADAMASEGCTAASPPPSEAEEEEARKAAYEDTRRLDARMALLVAAAEGFPAAEFVWLWRLFEQHTPGLPEADQWPLAGRPGARLLDSAAGSSTACWAEKVQFLQQRLQGDVGLGDEEQADQEQADQEQADQEQSDEPELPPFDQMVENVWSSVSLRQDYLQRLQQLNGMGIRDDEQAVNCALIKGHADALAYLWRPEGDMQPYEDLAETSTATLCFPCGLRIIVGDTLAAKDANLLSTLQLLQDKYGAKYLARHAAYAARNEASLSSAPEQSLLYLAAEAKGAFDVEAWTDAFTGAARTGASLRLLRKLRERGAAVDLGAVAEGGSQEALEWAVAELEAEGRPPQALEQEQARRCAKNRMAVDWLRSKGLLPPEPAEDAEEMDEMEEGDVEEMEEAMDWD</sequence>
<name>A0A2K3CXY6_CHLRE</name>
<feature type="region of interest" description="Disordered" evidence="1">
    <location>
        <begin position="657"/>
        <end position="691"/>
    </location>
</feature>
<dbReference type="InParanoid" id="A0A2K3CXY6"/>
<dbReference type="EMBL" id="CM008975">
    <property type="protein sequence ID" value="PNW73133.1"/>
    <property type="molecule type" value="Genomic_DNA"/>
</dbReference>
<feature type="compositionally biased region" description="Acidic residues" evidence="1">
    <location>
        <begin position="407"/>
        <end position="429"/>
    </location>
</feature>
<dbReference type="GO" id="GO:0030149">
    <property type="term" value="P:sphingolipid catabolic process"/>
    <property type="evidence" value="ECO:0000318"/>
    <property type="project" value="GO_Central"/>
</dbReference>
<accession>A0A2K3CXY6</accession>
<gene>
    <name evidence="2" type="ORF">CHLRE_14g620050v5</name>
</gene>
<organism evidence="2 3">
    <name type="scientific">Chlamydomonas reinhardtii</name>
    <name type="common">Chlamydomonas smithii</name>
    <dbReference type="NCBI Taxonomy" id="3055"/>
    <lineage>
        <taxon>Eukaryota</taxon>
        <taxon>Viridiplantae</taxon>
        <taxon>Chlorophyta</taxon>
        <taxon>core chlorophytes</taxon>
        <taxon>Chlorophyceae</taxon>
        <taxon>CS clade</taxon>
        <taxon>Chlamydomonadales</taxon>
        <taxon>Chlamydomonadaceae</taxon>
        <taxon>Chlamydomonas</taxon>
    </lineage>
</organism>
<dbReference type="ExpressionAtlas" id="A0A2K3CXY6">
    <property type="expression patterns" value="baseline"/>
</dbReference>
<dbReference type="Proteomes" id="UP000006906">
    <property type="component" value="Chromosome 14"/>
</dbReference>
<dbReference type="InterPro" id="IPR036770">
    <property type="entry name" value="Ankyrin_rpt-contain_sf"/>
</dbReference>
<dbReference type="PANTHER" id="PTHR12393:SF6">
    <property type="entry name" value="SPHINGOMYELIN PHOSPHODIESTERASE 2"/>
    <property type="match status" value="1"/>
</dbReference>
<dbReference type="GeneID" id="5715882"/>
<feature type="compositionally biased region" description="Acidic residues" evidence="1">
    <location>
        <begin position="666"/>
        <end position="691"/>
    </location>
</feature>
<evidence type="ECO:0000256" key="1">
    <source>
        <dbReference type="SAM" id="MobiDB-lite"/>
    </source>
</evidence>
<dbReference type="KEGG" id="cre:CHLRE_14g620050v5"/>
<protein>
    <submittedName>
        <fullName evidence="2">Uncharacterized protein</fullName>
    </submittedName>
</protein>
<dbReference type="PaxDb" id="3055-EDP10043"/>
<dbReference type="Gramene" id="PNW73133">
    <property type="protein sequence ID" value="PNW73133"/>
    <property type="gene ID" value="CHLRE_14g620050v5"/>
</dbReference>
<dbReference type="GO" id="GO:0004620">
    <property type="term" value="F:phospholipase activity"/>
    <property type="evidence" value="ECO:0000318"/>
    <property type="project" value="GO_Central"/>
</dbReference>
<evidence type="ECO:0000313" key="3">
    <source>
        <dbReference type="Proteomes" id="UP000006906"/>
    </source>
</evidence>
<dbReference type="GO" id="GO:0005783">
    <property type="term" value="C:endoplasmic reticulum"/>
    <property type="evidence" value="ECO:0000318"/>
    <property type="project" value="GO_Central"/>
</dbReference>